<protein>
    <submittedName>
        <fullName evidence="2">Uncharacterized protein</fullName>
    </submittedName>
</protein>
<dbReference type="OrthoDB" id="47059at2759"/>
<gene>
    <name evidence="2" type="ORF">EJ06DRAFT_559352</name>
</gene>
<keyword evidence="1" id="KW-0732">Signal</keyword>
<keyword evidence="3" id="KW-1185">Reference proteome</keyword>
<dbReference type="EMBL" id="ML996704">
    <property type="protein sequence ID" value="KAF2397241.1"/>
    <property type="molecule type" value="Genomic_DNA"/>
</dbReference>
<evidence type="ECO:0000256" key="1">
    <source>
        <dbReference type="SAM" id="SignalP"/>
    </source>
</evidence>
<dbReference type="Proteomes" id="UP000799640">
    <property type="component" value="Unassembled WGS sequence"/>
</dbReference>
<feature type="signal peptide" evidence="1">
    <location>
        <begin position="1"/>
        <end position="27"/>
    </location>
</feature>
<sequence length="145" mass="15333">MPSAFDALPANSYILLLTPVLPPSTHAASQVDPYEPFGVSLNTRRRNLRHAPYVPTRGLTQLHTTFLADPLCGGVVAVLACTGMQGEQERALLEVGRWLNGRPGCLVVVTEESGGVGEGLGWRVVKTRGLGGLEVGAVVRGVFGD</sequence>
<name>A0A6G1HMW6_9PEZI</name>
<feature type="chain" id="PRO_5026123853" evidence="1">
    <location>
        <begin position="28"/>
        <end position="145"/>
    </location>
</feature>
<evidence type="ECO:0000313" key="2">
    <source>
        <dbReference type="EMBL" id="KAF2397241.1"/>
    </source>
</evidence>
<dbReference type="AlphaFoldDB" id="A0A6G1HMW6"/>
<accession>A0A6G1HMW6</accession>
<reference evidence="2" key="1">
    <citation type="journal article" date="2020" name="Stud. Mycol.">
        <title>101 Dothideomycetes genomes: a test case for predicting lifestyles and emergence of pathogens.</title>
        <authorList>
            <person name="Haridas S."/>
            <person name="Albert R."/>
            <person name="Binder M."/>
            <person name="Bloem J."/>
            <person name="Labutti K."/>
            <person name="Salamov A."/>
            <person name="Andreopoulos B."/>
            <person name="Baker S."/>
            <person name="Barry K."/>
            <person name="Bills G."/>
            <person name="Bluhm B."/>
            <person name="Cannon C."/>
            <person name="Castanera R."/>
            <person name="Culley D."/>
            <person name="Daum C."/>
            <person name="Ezra D."/>
            <person name="Gonzalez J."/>
            <person name="Henrissat B."/>
            <person name="Kuo A."/>
            <person name="Liang C."/>
            <person name="Lipzen A."/>
            <person name="Lutzoni F."/>
            <person name="Magnuson J."/>
            <person name="Mondo S."/>
            <person name="Nolan M."/>
            <person name="Ohm R."/>
            <person name="Pangilinan J."/>
            <person name="Park H.-J."/>
            <person name="Ramirez L."/>
            <person name="Alfaro M."/>
            <person name="Sun H."/>
            <person name="Tritt A."/>
            <person name="Yoshinaga Y."/>
            <person name="Zwiers L.-H."/>
            <person name="Turgeon B."/>
            <person name="Goodwin S."/>
            <person name="Spatafora J."/>
            <person name="Crous P."/>
            <person name="Grigoriev I."/>
        </authorList>
    </citation>
    <scope>NUCLEOTIDE SEQUENCE</scope>
    <source>
        <strain evidence="2">CBS 262.69</strain>
    </source>
</reference>
<organism evidence="2 3">
    <name type="scientific">Trichodelitschia bisporula</name>
    <dbReference type="NCBI Taxonomy" id="703511"/>
    <lineage>
        <taxon>Eukaryota</taxon>
        <taxon>Fungi</taxon>
        <taxon>Dikarya</taxon>
        <taxon>Ascomycota</taxon>
        <taxon>Pezizomycotina</taxon>
        <taxon>Dothideomycetes</taxon>
        <taxon>Dothideomycetes incertae sedis</taxon>
        <taxon>Phaeotrichales</taxon>
        <taxon>Phaeotrichaceae</taxon>
        <taxon>Trichodelitschia</taxon>
    </lineage>
</organism>
<evidence type="ECO:0000313" key="3">
    <source>
        <dbReference type="Proteomes" id="UP000799640"/>
    </source>
</evidence>
<proteinExistence type="predicted"/>